<feature type="binding site" evidence="15">
    <location>
        <position position="31"/>
    </location>
    <ligand>
        <name>Mg(2+)</name>
        <dbReference type="ChEBI" id="CHEBI:18420"/>
        <label>2</label>
    </ligand>
</feature>
<evidence type="ECO:0000259" key="17">
    <source>
        <dbReference type="PROSITE" id="PS51711"/>
    </source>
</evidence>
<feature type="binding site" evidence="14">
    <location>
        <begin position="121"/>
        <end position="124"/>
    </location>
    <ligand>
        <name>GTP</name>
        <dbReference type="ChEBI" id="CHEBI:37565"/>
        <label>1</label>
    </ligand>
</feature>
<evidence type="ECO:0000256" key="5">
    <source>
        <dbReference type="ARBA" id="ARBA00022496"/>
    </source>
</evidence>
<dbReference type="InterPro" id="IPR011640">
    <property type="entry name" value="Fe2_transport_prot_B_C"/>
</dbReference>
<dbReference type="GO" id="GO:0046872">
    <property type="term" value="F:metal ion binding"/>
    <property type="evidence" value="ECO:0007669"/>
    <property type="project" value="UniProtKB-KW"/>
</dbReference>
<evidence type="ECO:0000256" key="8">
    <source>
        <dbReference type="ARBA" id="ARBA00022989"/>
    </source>
</evidence>
<dbReference type="GO" id="GO:0005886">
    <property type="term" value="C:plasma membrane"/>
    <property type="evidence" value="ECO:0007669"/>
    <property type="project" value="UniProtKB-SubCell"/>
</dbReference>
<feature type="binding site" evidence="14">
    <location>
        <begin position="42"/>
        <end position="46"/>
    </location>
    <ligand>
        <name>GTP</name>
        <dbReference type="ChEBI" id="CHEBI:37565"/>
        <label>1</label>
    </ligand>
</feature>
<dbReference type="NCBIfam" id="TIGR00437">
    <property type="entry name" value="feoB"/>
    <property type="match status" value="1"/>
</dbReference>
<protein>
    <recommendedName>
        <fullName evidence="13 16">Ferrous iron transport protein B</fullName>
    </recommendedName>
</protein>
<evidence type="ECO:0000256" key="14">
    <source>
        <dbReference type="PIRSR" id="PIRSR603373-1"/>
    </source>
</evidence>
<accession>D0DTJ7</accession>
<evidence type="ECO:0000256" key="4">
    <source>
        <dbReference type="ARBA" id="ARBA00022475"/>
    </source>
</evidence>
<feature type="transmembrane region" description="Helical" evidence="16">
    <location>
        <begin position="645"/>
        <end position="665"/>
    </location>
</feature>
<feature type="transmembrane region" description="Helical" evidence="16">
    <location>
        <begin position="614"/>
        <end position="633"/>
    </location>
</feature>
<sequence>MSTNGRDGVMTTVALLGNPNTGKTTIFNSLTDKYAYVGNWTGVTVEKKLGQIKDSAVTLVDLPGVYSLNPLTKDEAIVTSYLLNDHPDLILNVTNAGQLKRNLLLTIEVLELGAPVILNLNMIDDLKRQGKYYDPKVLEEWLGCEVKTTNARSHEGVAALKAELASLKERRQAKPLLLDYPPMVKQAIRQATEALVKDYDMDHDYAQWLSIQYINKNKAVRRFALFRDLTPLRSQEKYYDAQNFEDQIFNTRFAFIEKLLGAASQPIASTSKVEMTSKIDRIVTNPVLGLPIFAGIFFLIFKLSFDWVGTPLSDMLDGFISGPLSTTADQVLTAAGALPVLRSLIVDGLIAGVGGILVFIPQIFVLFACISLLEDSGYMARAALVTDRIMQFIGLNGKSFIPLIIGFGCNVTGIMAARTIEQPKERLITTLISPFMSCSARLPVYSLVVAAFFPKHQALIVLSVYFLGIIVALLVAKGYQLYFGVTDSSVFIVELPQYHLPRFDVIWHGTWDKGKGFVKKAGTVIFAGTVIIWLLASFGPHGFVTNSSHSFAASLGHLLVPFLAPVGITQWQTIAALFTGVLAKEAITSSMMVMFHTSSQAVLISALGQFINPVAAYALLVFILLYAPCFATLGTIKQETGSTKWTIWSLVSSLIIAYGLAWLIYTVGSLFI</sequence>
<evidence type="ECO:0000256" key="15">
    <source>
        <dbReference type="PIRSR" id="PIRSR603373-2"/>
    </source>
</evidence>
<feature type="transmembrane region" description="Helical" evidence="16">
    <location>
        <begin position="521"/>
        <end position="538"/>
    </location>
</feature>
<keyword evidence="7 14" id="KW-0547">Nucleotide-binding</keyword>
<feature type="domain" description="FeoB-type G" evidence="17">
    <location>
        <begin position="10"/>
        <end position="170"/>
    </location>
</feature>
<proteinExistence type="inferred from homology"/>
<dbReference type="EMBL" id="GG704702">
    <property type="protein sequence ID" value="EEX25597.1"/>
    <property type="molecule type" value="Genomic_DNA"/>
</dbReference>
<name>D0DTJ7_LIMFE</name>
<dbReference type="AlphaFoldDB" id="D0DTJ7"/>
<feature type="transmembrane region" description="Helical" evidence="16">
    <location>
        <begin position="400"/>
        <end position="420"/>
    </location>
</feature>
<feature type="binding site" evidence="14">
    <location>
        <begin position="61"/>
        <end position="64"/>
    </location>
    <ligand>
        <name>GTP</name>
        <dbReference type="ChEBI" id="CHEBI:37565"/>
        <label>1</label>
    </ligand>
</feature>
<feature type="transmembrane region" description="Helical" evidence="16">
    <location>
        <begin position="558"/>
        <end position="583"/>
    </location>
</feature>
<evidence type="ECO:0000256" key="13">
    <source>
        <dbReference type="NCBIfam" id="TIGR00437"/>
    </source>
</evidence>
<keyword evidence="9 16" id="KW-0408">Iron</keyword>
<evidence type="ECO:0000313" key="18">
    <source>
        <dbReference type="EMBL" id="EEX25597.1"/>
    </source>
</evidence>
<feature type="binding site" evidence="15">
    <location>
        <position position="29"/>
    </location>
    <ligand>
        <name>Mg(2+)</name>
        <dbReference type="ChEBI" id="CHEBI:18420"/>
        <label>2</label>
    </ligand>
</feature>
<dbReference type="InterPro" id="IPR030389">
    <property type="entry name" value="G_FEOB_dom"/>
</dbReference>
<keyword evidence="10" id="KW-0406">Ion transport</keyword>
<dbReference type="InterPro" id="IPR050860">
    <property type="entry name" value="FeoB_GTPase"/>
</dbReference>
<feature type="transmembrane region" description="Helical" evidence="16">
    <location>
        <begin position="348"/>
        <end position="373"/>
    </location>
</feature>
<dbReference type="GO" id="GO:0015093">
    <property type="term" value="F:ferrous iron transmembrane transporter activity"/>
    <property type="evidence" value="ECO:0007669"/>
    <property type="project" value="UniProtKB-UniRule"/>
</dbReference>
<evidence type="ECO:0000256" key="3">
    <source>
        <dbReference type="ARBA" id="ARBA00022448"/>
    </source>
</evidence>
<evidence type="ECO:0000256" key="12">
    <source>
        <dbReference type="ARBA" id="ARBA00023136"/>
    </source>
</evidence>
<dbReference type="InterPro" id="IPR027417">
    <property type="entry name" value="P-loop_NTPase"/>
</dbReference>
<dbReference type="Pfam" id="PF07670">
    <property type="entry name" value="Gate"/>
    <property type="match status" value="2"/>
</dbReference>
<keyword evidence="12 16" id="KW-0472">Membrane</keyword>
<comment type="similarity">
    <text evidence="16">Belongs to the TRAFAC class TrmE-Era-EngA-EngB-Septin-like GTPase superfamily. FeoB GTPase (TC 9.A.8) family.</text>
</comment>
<comment type="function">
    <text evidence="1 16">Probable transporter of a GTP-driven Fe(2+) uptake system.</text>
</comment>
<keyword evidence="3 16" id="KW-0813">Transport</keyword>
<dbReference type="HOGENOM" id="CLU_013350_3_0_9"/>
<evidence type="ECO:0000256" key="1">
    <source>
        <dbReference type="ARBA" id="ARBA00003926"/>
    </source>
</evidence>
<evidence type="ECO:0000256" key="10">
    <source>
        <dbReference type="ARBA" id="ARBA00023065"/>
    </source>
</evidence>
<keyword evidence="8 16" id="KW-1133">Transmembrane helix</keyword>
<keyword evidence="6 16" id="KW-0812">Transmembrane</keyword>
<evidence type="ECO:0000256" key="16">
    <source>
        <dbReference type="RuleBase" id="RU362098"/>
    </source>
</evidence>
<feature type="transmembrane region" description="Helical" evidence="16">
    <location>
        <begin position="320"/>
        <end position="341"/>
    </location>
</feature>
<keyword evidence="15" id="KW-0479">Metal-binding</keyword>
<feature type="transmembrane region" description="Helical" evidence="16">
    <location>
        <begin position="282"/>
        <end position="300"/>
    </location>
</feature>
<dbReference type="SUPFAM" id="SSF52540">
    <property type="entry name" value="P-loop containing nucleoside triphosphate hydrolases"/>
    <property type="match status" value="1"/>
</dbReference>
<feature type="transmembrane region" description="Helical" evidence="16">
    <location>
        <begin position="458"/>
        <end position="476"/>
    </location>
</feature>
<evidence type="ECO:0000256" key="11">
    <source>
        <dbReference type="ARBA" id="ARBA00023134"/>
    </source>
</evidence>
<dbReference type="Pfam" id="PF02421">
    <property type="entry name" value="FeoB_N"/>
    <property type="match status" value="1"/>
</dbReference>
<feature type="binding site" evidence="15">
    <location>
        <position position="28"/>
    </location>
    <ligand>
        <name>Mg(2+)</name>
        <dbReference type="ChEBI" id="CHEBI:18420"/>
        <label>2</label>
    </ligand>
</feature>
<feature type="transmembrane region" description="Helical" evidence="16">
    <location>
        <begin position="427"/>
        <end position="452"/>
    </location>
</feature>
<dbReference type="Pfam" id="PF07664">
    <property type="entry name" value="FeoB_C"/>
    <property type="match status" value="1"/>
</dbReference>
<dbReference type="PANTHER" id="PTHR43185">
    <property type="entry name" value="FERROUS IRON TRANSPORT PROTEIN B"/>
    <property type="match status" value="1"/>
</dbReference>
<dbReference type="InterPro" id="IPR011642">
    <property type="entry name" value="Gate_dom"/>
</dbReference>
<keyword evidence="15" id="KW-0460">Magnesium</keyword>
<reference evidence="18" key="1">
    <citation type="submission" date="2009-08" db="EMBL/GenBank/DDBJ databases">
        <title>The Genome Sequence of Lactobacillus fermentum 28-3-CHN.</title>
        <authorList>
            <consortium name="The Broad Institute Genome Sequencing Platform"/>
            <person name="Ward D."/>
            <person name="Feldgarden M."/>
            <person name="Earl A."/>
            <person name="Young S.K."/>
            <person name="Zeng Q."/>
            <person name="Koehrsen M."/>
            <person name="Alvarado L."/>
            <person name="Berlin A."/>
            <person name="Bochicchio J."/>
            <person name="Borenstein D."/>
            <person name="Chapman S.B."/>
            <person name="Chen Z."/>
            <person name="Engels R."/>
            <person name="Freedman E."/>
            <person name="Gellesch M."/>
            <person name="Goldberg J."/>
            <person name="Griggs A."/>
            <person name="Gujja S."/>
            <person name="Heilman E."/>
            <person name="Heiman D."/>
            <person name="Hepburn T."/>
            <person name="Howarth C."/>
            <person name="Jen D."/>
            <person name="Larson L."/>
            <person name="Lewis B."/>
            <person name="Mehta T."/>
            <person name="Park D."/>
            <person name="Pearson M."/>
            <person name="Roberts A."/>
            <person name="Saif S."/>
            <person name="Shea T."/>
            <person name="Shenoy N."/>
            <person name="Sisk P."/>
            <person name="Stolte C."/>
            <person name="Sykes S."/>
            <person name="Thomson T."/>
            <person name="Walk T."/>
            <person name="White J."/>
            <person name="Yandava C."/>
            <person name="Liu Y."/>
            <person name="Xu Q."/>
            <person name="Haas B."/>
            <person name="Nusbaum C."/>
            <person name="Birren B."/>
        </authorList>
    </citation>
    <scope>NUCLEOTIDE SEQUENCE</scope>
    <source>
        <strain evidence="18">28-3-CHN</strain>
    </source>
</reference>
<keyword evidence="4" id="KW-1003">Cell membrane</keyword>
<gene>
    <name evidence="18" type="primary">feoB</name>
    <name evidence="18" type="ORF">HMPREF0513_00986</name>
</gene>
<evidence type="ECO:0000256" key="2">
    <source>
        <dbReference type="ARBA" id="ARBA00004651"/>
    </source>
</evidence>
<keyword evidence="5 16" id="KW-0410">Iron transport</keyword>
<dbReference type="PROSITE" id="PS51711">
    <property type="entry name" value="G_FEOB"/>
    <property type="match status" value="1"/>
</dbReference>
<organism evidence="18">
    <name type="scientific">Limosilactobacillus fermentum 28-3-CHN</name>
    <dbReference type="NCBI Taxonomy" id="575599"/>
    <lineage>
        <taxon>Bacteria</taxon>
        <taxon>Bacillati</taxon>
        <taxon>Bacillota</taxon>
        <taxon>Bacilli</taxon>
        <taxon>Lactobacillales</taxon>
        <taxon>Lactobacillaceae</taxon>
        <taxon>Limosilactobacillus</taxon>
    </lineage>
</organism>
<dbReference type="Gene3D" id="3.40.50.300">
    <property type="entry name" value="P-loop containing nucleotide triphosphate hydrolases"/>
    <property type="match status" value="1"/>
</dbReference>
<dbReference type="Proteomes" id="UP000004920">
    <property type="component" value="Unassembled WGS sequence"/>
</dbReference>
<comment type="subcellular location">
    <subcellularLocation>
        <location evidence="2 16">Cell membrane</location>
        <topology evidence="2 16">Multi-pass membrane protein</topology>
    </subcellularLocation>
</comment>
<feature type="binding site" evidence="14">
    <location>
        <begin position="17"/>
        <end position="24"/>
    </location>
    <ligand>
        <name>GTP</name>
        <dbReference type="ChEBI" id="CHEBI:37565"/>
        <label>1</label>
    </ligand>
</feature>
<dbReference type="CDD" id="cd01879">
    <property type="entry name" value="FeoB"/>
    <property type="match status" value="1"/>
</dbReference>
<evidence type="ECO:0000256" key="6">
    <source>
        <dbReference type="ARBA" id="ARBA00022692"/>
    </source>
</evidence>
<evidence type="ECO:0000256" key="7">
    <source>
        <dbReference type="ARBA" id="ARBA00022741"/>
    </source>
</evidence>
<keyword evidence="11 14" id="KW-0342">GTP-binding</keyword>
<dbReference type="PANTHER" id="PTHR43185:SF1">
    <property type="entry name" value="FE(2+) TRANSPORTER FEOB"/>
    <property type="match status" value="1"/>
</dbReference>
<evidence type="ECO:0000256" key="9">
    <source>
        <dbReference type="ARBA" id="ARBA00023004"/>
    </source>
</evidence>
<dbReference type="InterPro" id="IPR003373">
    <property type="entry name" value="Fe2_transport_prot-B"/>
</dbReference>
<dbReference type="GO" id="GO:0005525">
    <property type="term" value="F:GTP binding"/>
    <property type="evidence" value="ECO:0007669"/>
    <property type="project" value="UniProtKB-KW"/>
</dbReference>